<dbReference type="PANTHER" id="PTHR11614">
    <property type="entry name" value="PHOSPHOLIPASE-RELATED"/>
    <property type="match status" value="1"/>
</dbReference>
<name>A0A9P6C2Z5_9AGAR</name>
<reference evidence="3" key="1">
    <citation type="submission" date="2020-11" db="EMBL/GenBank/DDBJ databases">
        <authorList>
            <consortium name="DOE Joint Genome Institute"/>
            <person name="Ahrendt S."/>
            <person name="Riley R."/>
            <person name="Andreopoulos W."/>
            <person name="Labutti K."/>
            <person name="Pangilinan J."/>
            <person name="Ruiz-Duenas F.J."/>
            <person name="Barrasa J.M."/>
            <person name="Sanchez-Garcia M."/>
            <person name="Camarero S."/>
            <person name="Miyauchi S."/>
            <person name="Serrano A."/>
            <person name="Linde D."/>
            <person name="Babiker R."/>
            <person name="Drula E."/>
            <person name="Ayuso-Fernandez I."/>
            <person name="Pacheco R."/>
            <person name="Padilla G."/>
            <person name="Ferreira P."/>
            <person name="Barriuso J."/>
            <person name="Kellner H."/>
            <person name="Castanera R."/>
            <person name="Alfaro M."/>
            <person name="Ramirez L."/>
            <person name="Pisabarro A.G."/>
            <person name="Kuo A."/>
            <person name="Tritt A."/>
            <person name="Lipzen A."/>
            <person name="He G."/>
            <person name="Yan M."/>
            <person name="Ng V."/>
            <person name="Cullen D."/>
            <person name="Martin F."/>
            <person name="Rosso M.-N."/>
            <person name="Henrissat B."/>
            <person name="Hibbett D."/>
            <person name="Martinez A.T."/>
            <person name="Grigoriev I.V."/>
        </authorList>
    </citation>
    <scope>NUCLEOTIDE SEQUENCE</scope>
    <source>
        <strain evidence="3">MF-IS2</strain>
    </source>
</reference>
<keyword evidence="4" id="KW-1185">Reference proteome</keyword>
<dbReference type="Gene3D" id="3.40.50.1820">
    <property type="entry name" value="alpha/beta hydrolase"/>
    <property type="match status" value="1"/>
</dbReference>
<evidence type="ECO:0000259" key="2">
    <source>
        <dbReference type="Pfam" id="PF12146"/>
    </source>
</evidence>
<proteinExistence type="predicted"/>
<feature type="domain" description="Serine aminopeptidase S33" evidence="2">
    <location>
        <begin position="33"/>
        <end position="287"/>
    </location>
</feature>
<dbReference type="Pfam" id="PF12146">
    <property type="entry name" value="Hydrolase_4"/>
    <property type="match status" value="1"/>
</dbReference>
<dbReference type="EMBL" id="MU151112">
    <property type="protein sequence ID" value="KAF9450096.1"/>
    <property type="molecule type" value="Genomic_DNA"/>
</dbReference>
<dbReference type="OrthoDB" id="10249433at2759"/>
<organism evidence="3 4">
    <name type="scientific">Macrolepiota fuliginosa MF-IS2</name>
    <dbReference type="NCBI Taxonomy" id="1400762"/>
    <lineage>
        <taxon>Eukaryota</taxon>
        <taxon>Fungi</taxon>
        <taxon>Dikarya</taxon>
        <taxon>Basidiomycota</taxon>
        <taxon>Agaricomycotina</taxon>
        <taxon>Agaricomycetes</taxon>
        <taxon>Agaricomycetidae</taxon>
        <taxon>Agaricales</taxon>
        <taxon>Agaricineae</taxon>
        <taxon>Agaricaceae</taxon>
        <taxon>Macrolepiota</taxon>
    </lineage>
</organism>
<sequence>MSVALPYTEAWLQGPLKTQFYTRTYLPQADNAHPKAVIVFIHGFAEHVGRYTHFHPKIAAHGIAVFALDQRGFGLTGQDVEKRSKGSAYGKTGWKDQMGDIAWAVGYAKDAFKGVPVFLMGHSMGGAEVLGFATQDAKSPYKSSVSSVLGVIATSPLIQQTEPASKVLKWIGGKASILAPYTLIAAPVKVEDLSHDKALNDAYLNDPLIKPSGSLKGINDMLTNGEALLASYFKHWPTSLPVLIVHGTADKVTSCKASQEFIDKISASDKKISLFEGGFHELQNEPDGVKEKLVEEVIEFIEARLPPTISVTEAESMDIPPSPIAEPPSSETQAKL</sequence>
<evidence type="ECO:0000313" key="4">
    <source>
        <dbReference type="Proteomes" id="UP000807342"/>
    </source>
</evidence>
<dbReference type="AlphaFoldDB" id="A0A9P6C2Z5"/>
<dbReference type="Proteomes" id="UP000807342">
    <property type="component" value="Unassembled WGS sequence"/>
</dbReference>
<accession>A0A9P6C2Z5</accession>
<evidence type="ECO:0000256" key="1">
    <source>
        <dbReference type="SAM" id="MobiDB-lite"/>
    </source>
</evidence>
<comment type="caution">
    <text evidence="3">The sequence shown here is derived from an EMBL/GenBank/DDBJ whole genome shotgun (WGS) entry which is preliminary data.</text>
</comment>
<dbReference type="InterPro" id="IPR051044">
    <property type="entry name" value="MAG_DAG_Lipase"/>
</dbReference>
<protein>
    <submittedName>
        <fullName evidence="3">Alpha/beta-hydrolase</fullName>
    </submittedName>
</protein>
<dbReference type="InterPro" id="IPR029058">
    <property type="entry name" value="AB_hydrolase_fold"/>
</dbReference>
<gene>
    <name evidence="3" type="ORF">P691DRAFT_798555</name>
</gene>
<feature type="compositionally biased region" description="Low complexity" evidence="1">
    <location>
        <begin position="327"/>
        <end position="336"/>
    </location>
</feature>
<evidence type="ECO:0000313" key="3">
    <source>
        <dbReference type="EMBL" id="KAF9450096.1"/>
    </source>
</evidence>
<feature type="region of interest" description="Disordered" evidence="1">
    <location>
        <begin position="311"/>
        <end position="336"/>
    </location>
</feature>
<dbReference type="InterPro" id="IPR022742">
    <property type="entry name" value="Hydrolase_4"/>
</dbReference>
<dbReference type="SUPFAM" id="SSF53474">
    <property type="entry name" value="alpha/beta-Hydrolases"/>
    <property type="match status" value="1"/>
</dbReference>